<feature type="domain" description="N-acetyltransferase" evidence="3">
    <location>
        <begin position="7"/>
        <end position="149"/>
    </location>
</feature>
<proteinExistence type="predicted"/>
<dbReference type="CDD" id="cd04301">
    <property type="entry name" value="NAT_SF"/>
    <property type="match status" value="1"/>
</dbReference>
<evidence type="ECO:0000313" key="5">
    <source>
        <dbReference type="Proteomes" id="UP000242313"/>
    </source>
</evidence>
<dbReference type="InterPro" id="IPR000182">
    <property type="entry name" value="GNAT_dom"/>
</dbReference>
<dbReference type="GO" id="GO:0016747">
    <property type="term" value="F:acyltransferase activity, transferring groups other than amino-acyl groups"/>
    <property type="evidence" value="ECO:0007669"/>
    <property type="project" value="InterPro"/>
</dbReference>
<sequence>MLQGARKVIRAAGQDDTTQLADIWLAASIKAHDFVEPAFWQARLEDMRTLYIPASECFLEEHQGRVSGFCCLVDDCLAALFVAPDRQGQGIGSRLLDEAKRRRQSLQLTVYKANHASVGFYQKQGFRITAEQVDEHTGHAELCMRYDTQGA</sequence>
<dbReference type="AlphaFoldDB" id="A0A2A3MJN3"/>
<gene>
    <name evidence="4" type="ORF">CNQ84_07780</name>
</gene>
<keyword evidence="2" id="KW-0012">Acyltransferase</keyword>
<organism evidence="4 5">
    <name type="scientific">Pseudomonas abyssi</name>
    <dbReference type="NCBI Taxonomy" id="170540"/>
    <lineage>
        <taxon>Bacteria</taxon>
        <taxon>Pseudomonadati</taxon>
        <taxon>Pseudomonadota</taxon>
        <taxon>Gammaproteobacteria</taxon>
        <taxon>Pseudomonadales</taxon>
        <taxon>Pseudomonadaceae</taxon>
        <taxon>Pseudomonas</taxon>
    </lineage>
</organism>
<dbReference type="PANTHER" id="PTHR43800:SF1">
    <property type="entry name" value="PEPTIDYL-LYSINE N-ACETYLTRANSFERASE YJAB"/>
    <property type="match status" value="1"/>
</dbReference>
<dbReference type="PANTHER" id="PTHR43800">
    <property type="entry name" value="PEPTIDYL-LYSINE N-ACETYLTRANSFERASE YJAB"/>
    <property type="match status" value="1"/>
</dbReference>
<name>A0A2A3MJN3_9PSED</name>
<dbReference type="EMBL" id="NTMR01000009">
    <property type="protein sequence ID" value="PBK05029.1"/>
    <property type="molecule type" value="Genomic_DNA"/>
</dbReference>
<comment type="caution">
    <text evidence="4">The sequence shown here is derived from an EMBL/GenBank/DDBJ whole genome shotgun (WGS) entry which is preliminary data.</text>
</comment>
<evidence type="ECO:0000256" key="2">
    <source>
        <dbReference type="ARBA" id="ARBA00023315"/>
    </source>
</evidence>
<dbReference type="Pfam" id="PF13508">
    <property type="entry name" value="Acetyltransf_7"/>
    <property type="match status" value="1"/>
</dbReference>
<evidence type="ECO:0000313" key="4">
    <source>
        <dbReference type="EMBL" id="PBK05029.1"/>
    </source>
</evidence>
<keyword evidence="5" id="KW-1185">Reference proteome</keyword>
<dbReference type="Proteomes" id="UP000242313">
    <property type="component" value="Unassembled WGS sequence"/>
</dbReference>
<dbReference type="InterPro" id="IPR016181">
    <property type="entry name" value="Acyl_CoA_acyltransferase"/>
</dbReference>
<dbReference type="SUPFAM" id="SSF55729">
    <property type="entry name" value="Acyl-CoA N-acyltransferases (Nat)"/>
    <property type="match status" value="1"/>
</dbReference>
<evidence type="ECO:0000259" key="3">
    <source>
        <dbReference type="PROSITE" id="PS51186"/>
    </source>
</evidence>
<reference evidence="4 5" key="1">
    <citation type="submission" date="2017-09" db="EMBL/GenBank/DDBJ databases">
        <title>Pseudomonas abyssi sp. nov. isolated from Abyssopelagic Water.</title>
        <authorList>
            <person name="Wei Y."/>
        </authorList>
    </citation>
    <scope>NUCLEOTIDE SEQUENCE [LARGE SCALE GENOMIC DNA]</scope>
    <source>
        <strain evidence="4 5">MT5</strain>
    </source>
</reference>
<accession>A0A2A3MJN3</accession>
<dbReference type="Gene3D" id="3.40.630.30">
    <property type="match status" value="1"/>
</dbReference>
<keyword evidence="1 4" id="KW-0808">Transferase</keyword>
<dbReference type="PROSITE" id="PS51186">
    <property type="entry name" value="GNAT"/>
    <property type="match status" value="1"/>
</dbReference>
<evidence type="ECO:0000256" key="1">
    <source>
        <dbReference type="ARBA" id="ARBA00022679"/>
    </source>
</evidence>
<protein>
    <submittedName>
        <fullName evidence="4">GNAT family N-acetyltransferase</fullName>
    </submittedName>
</protein>